<dbReference type="InterPro" id="IPR048491">
    <property type="entry name" value="XMAP215_CLASP_TOG"/>
</dbReference>
<feature type="region of interest" description="Disordered" evidence="7">
    <location>
        <begin position="234"/>
        <end position="262"/>
    </location>
</feature>
<evidence type="ECO:0000259" key="8">
    <source>
        <dbReference type="SMART" id="SM01349"/>
    </source>
</evidence>
<accession>A0A4P6XGQ2</accession>
<keyword evidence="3" id="KW-0677">Repeat</keyword>
<feature type="compositionally biased region" description="Low complexity" evidence="7">
    <location>
        <begin position="703"/>
        <end position="717"/>
    </location>
</feature>
<dbReference type="InterPro" id="IPR034085">
    <property type="entry name" value="TOG"/>
</dbReference>
<dbReference type="PANTHER" id="PTHR12609">
    <property type="entry name" value="MICROTUBULE ASSOCIATED PROTEIN XMAP215"/>
    <property type="match status" value="1"/>
</dbReference>
<dbReference type="InterPro" id="IPR045110">
    <property type="entry name" value="XMAP215"/>
</dbReference>
<keyword evidence="2" id="KW-0963">Cytoplasm</keyword>
<dbReference type="InterPro" id="IPR048492">
    <property type="entry name" value="Stu2_CTS"/>
</dbReference>
<evidence type="ECO:0000256" key="6">
    <source>
        <dbReference type="PROSITE-ProRule" id="PRU00103"/>
    </source>
</evidence>
<dbReference type="GO" id="GO:1990571">
    <property type="term" value="P:meiotic centromere clustering"/>
    <property type="evidence" value="ECO:0007669"/>
    <property type="project" value="UniProtKB-ARBA"/>
</dbReference>
<evidence type="ECO:0000313" key="9">
    <source>
        <dbReference type="EMBL" id="QBM85655.1"/>
    </source>
</evidence>
<reference evidence="10" key="1">
    <citation type="submission" date="2019-03" db="EMBL/GenBank/DDBJ databases">
        <title>Snf2 controls pulcherriminic acid biosynthesis and connects pigmentation and antifungal activity of the yeast Metschnikowia pulcherrima.</title>
        <authorList>
            <person name="Gore-Lloyd D."/>
            <person name="Sumann I."/>
            <person name="Brachmann A.O."/>
            <person name="Schneeberger K."/>
            <person name="Ortiz-Merino R.A."/>
            <person name="Moreno-Beltran M."/>
            <person name="Schlaefli M."/>
            <person name="Kirner P."/>
            <person name="Santos Kron A."/>
            <person name="Wolfe K.H."/>
            <person name="Piel J."/>
            <person name="Ahrens C.H."/>
            <person name="Henk D."/>
            <person name="Freimoser F.M."/>
        </authorList>
    </citation>
    <scope>NUCLEOTIDE SEQUENCE [LARGE SCALE GENOMIC DNA]</scope>
    <source>
        <strain evidence="10">APC 1.2</strain>
    </source>
</reference>
<dbReference type="GO" id="GO:0061863">
    <property type="term" value="F:microtubule plus end polymerase"/>
    <property type="evidence" value="ECO:0007669"/>
    <property type="project" value="InterPro"/>
</dbReference>
<gene>
    <name evidence="9" type="primary">MPUL0A02780</name>
    <name evidence="9" type="ORF">METSCH_A02780</name>
</gene>
<dbReference type="Gene3D" id="1.25.10.10">
    <property type="entry name" value="Leucine-rich Repeat Variant"/>
    <property type="match status" value="2"/>
</dbReference>
<dbReference type="InterPro" id="IPR016024">
    <property type="entry name" value="ARM-type_fold"/>
</dbReference>
<evidence type="ECO:0000256" key="1">
    <source>
        <dbReference type="ARBA" id="ARBA00004317"/>
    </source>
</evidence>
<dbReference type="InterPro" id="IPR021133">
    <property type="entry name" value="HEAT_type_2"/>
</dbReference>
<evidence type="ECO:0000256" key="4">
    <source>
        <dbReference type="ARBA" id="ARBA00023212"/>
    </source>
</evidence>
<feature type="domain" description="TOG" evidence="8">
    <location>
        <begin position="1"/>
        <end position="236"/>
    </location>
</feature>
<dbReference type="AlphaFoldDB" id="A0A4P6XGQ2"/>
<evidence type="ECO:0000256" key="3">
    <source>
        <dbReference type="ARBA" id="ARBA00022737"/>
    </source>
</evidence>
<dbReference type="GO" id="GO:0051010">
    <property type="term" value="F:microtubule plus-end binding"/>
    <property type="evidence" value="ECO:0007669"/>
    <property type="project" value="InterPro"/>
</dbReference>
<dbReference type="GO" id="GO:1990498">
    <property type="term" value="C:mitotic spindle microtubule"/>
    <property type="evidence" value="ECO:0007669"/>
    <property type="project" value="UniProtKB-ARBA"/>
</dbReference>
<dbReference type="STRING" id="2163413.A0A4P6XGQ2"/>
<dbReference type="GO" id="GO:0044732">
    <property type="term" value="C:mitotic spindle pole body"/>
    <property type="evidence" value="ECO:0007669"/>
    <property type="project" value="UniProtKB-ARBA"/>
</dbReference>
<dbReference type="GO" id="GO:0099070">
    <property type="term" value="C:static microtubule bundle"/>
    <property type="evidence" value="ECO:0007669"/>
    <property type="project" value="UniProtKB-ARBA"/>
</dbReference>
<dbReference type="SMART" id="SM01349">
    <property type="entry name" value="TOG"/>
    <property type="match status" value="2"/>
</dbReference>
<protein>
    <submittedName>
        <fullName evidence="9">Cytoskeleton-associated protein 5</fullName>
    </submittedName>
</protein>
<feature type="compositionally biased region" description="Basic and acidic residues" evidence="7">
    <location>
        <begin position="234"/>
        <end position="249"/>
    </location>
</feature>
<dbReference type="GO" id="GO:0005881">
    <property type="term" value="C:cytoplasmic microtubule"/>
    <property type="evidence" value="ECO:0007669"/>
    <property type="project" value="UniProtKB-ARBA"/>
</dbReference>
<evidence type="ECO:0000256" key="2">
    <source>
        <dbReference type="ARBA" id="ARBA00022490"/>
    </source>
</evidence>
<dbReference type="FunFam" id="1.25.10.10:FF:000019">
    <property type="entry name" value="Cytoskeleton-associated protein 5"/>
    <property type="match status" value="1"/>
</dbReference>
<feature type="repeat" description="HEAT" evidence="6">
    <location>
        <begin position="452"/>
        <end position="490"/>
    </location>
</feature>
<name>A0A4P6XGQ2_9ASCO</name>
<dbReference type="Pfam" id="PF21042">
    <property type="entry name" value="Stu2_CTS"/>
    <property type="match status" value="1"/>
</dbReference>
<feature type="region of interest" description="Disordered" evidence="7">
    <location>
        <begin position="702"/>
        <end position="722"/>
    </location>
</feature>
<evidence type="ECO:0000256" key="7">
    <source>
        <dbReference type="SAM" id="MobiDB-lite"/>
    </source>
</evidence>
<comment type="subcellular location">
    <subcellularLocation>
        <location evidence="1">Cytoplasm</location>
        <location evidence="1">Cytoskeleton</location>
        <location evidence="1">Microtubule organizing center</location>
        <location evidence="1">Spindle pole body</location>
    </subcellularLocation>
</comment>
<dbReference type="PROSITE" id="PS50077">
    <property type="entry name" value="HEAT_REPEAT"/>
    <property type="match status" value="1"/>
</dbReference>
<organism evidence="9 10">
    <name type="scientific">Metschnikowia aff. pulcherrima</name>
    <dbReference type="NCBI Taxonomy" id="2163413"/>
    <lineage>
        <taxon>Eukaryota</taxon>
        <taxon>Fungi</taxon>
        <taxon>Dikarya</taxon>
        <taxon>Ascomycota</taxon>
        <taxon>Saccharomycotina</taxon>
        <taxon>Pichiomycetes</taxon>
        <taxon>Metschnikowiaceae</taxon>
        <taxon>Metschnikowia</taxon>
    </lineage>
</organism>
<keyword evidence="4" id="KW-0206">Cytoskeleton</keyword>
<comment type="similarity">
    <text evidence="5">Belongs to the TOG/XMAP215 family.</text>
</comment>
<dbReference type="EMBL" id="CP034456">
    <property type="protein sequence ID" value="QBM85655.1"/>
    <property type="molecule type" value="Genomic_DNA"/>
</dbReference>
<dbReference type="SUPFAM" id="SSF48371">
    <property type="entry name" value="ARM repeat"/>
    <property type="match status" value="1"/>
</dbReference>
<keyword evidence="10" id="KW-1185">Reference proteome</keyword>
<dbReference type="GO" id="GO:0046785">
    <property type="term" value="P:microtubule polymerization"/>
    <property type="evidence" value="ECO:0007669"/>
    <property type="project" value="InterPro"/>
</dbReference>
<dbReference type="Proteomes" id="UP000292447">
    <property type="component" value="Chromosome I"/>
</dbReference>
<feature type="domain" description="TOG" evidence="8">
    <location>
        <begin position="282"/>
        <end position="515"/>
    </location>
</feature>
<evidence type="ECO:0000256" key="5">
    <source>
        <dbReference type="ARBA" id="ARBA00025722"/>
    </source>
</evidence>
<dbReference type="GO" id="GO:0030951">
    <property type="term" value="P:establishment or maintenance of microtubule cytoskeleton polarity"/>
    <property type="evidence" value="ECO:0007669"/>
    <property type="project" value="InterPro"/>
</dbReference>
<evidence type="ECO:0000313" key="10">
    <source>
        <dbReference type="Proteomes" id="UP000292447"/>
    </source>
</evidence>
<dbReference type="InterPro" id="IPR011989">
    <property type="entry name" value="ARM-like"/>
</dbReference>
<dbReference type="Pfam" id="PF21041">
    <property type="entry name" value="XMAP215_CLASP_TOG"/>
    <property type="match status" value="2"/>
</dbReference>
<dbReference type="GO" id="GO:0000776">
    <property type="term" value="C:kinetochore"/>
    <property type="evidence" value="ECO:0007669"/>
    <property type="project" value="UniProtKB-ARBA"/>
</dbReference>
<dbReference type="GO" id="GO:0051315">
    <property type="term" value="P:attachment of mitotic spindle microtubules to kinetochore"/>
    <property type="evidence" value="ECO:0007669"/>
    <property type="project" value="UniProtKB-ARBA"/>
</dbReference>
<dbReference type="GO" id="GO:0000022">
    <property type="term" value="P:mitotic spindle elongation"/>
    <property type="evidence" value="ECO:0007669"/>
    <property type="project" value="UniProtKB-ARBA"/>
</dbReference>
<proteinExistence type="inferred from homology"/>
<sequence length="827" mass="90965">MSDDQDYSQLPVEEKIAHGVWKVRLDGYTLLIGQFENSRNDADPCFAVFNLKPDNLKSLVLDTNVVAQETAVLAVYKYLEYGCSAASVTRVKNSGLVPALCEKGLASSRAGTKAKSADAILLLADISGAADWIVEQITPYLENRLPKLVSGCVNALQQLVLNFGCVIVPPKLIIPFLAKLFAHADRNVRAETTKLTVALYVWLRAGLTQQLFPSLKPVQQRDLKAEFAKVEDEKPEQKRLTRAQREELALRQQTSTDASGDVQMADAEDVATASAPDFDPFDMLEPVEVLSKLPADLYTRASSAKWKERVEALEEAQLALSKAPKLANDDYSDLVRLFAKCFKDANIQVVQLAANGTEALAKGLKEAFLKYRALVLTPIIERSKEKKPAVADALANALDAIFVSSSLLDVLDEALAGMQHKTPQVKISATNFLQRCLANTTVAPRTAQVDQIMQVGIKLLTDSQEPIRQAATEMVGTLIKITGERELKSLVGKVDENRRTKVKAVFESASVKISGVSSIAQNTIKRPESTPKTNISQPRLGVAPALKKLAPSQSIPSKRIATSPAKRTDLGTKVPVKSFTGRLLISPSTNGASAVLNLRAEPPAIPPQMLEDIRALKEENRRLKEENELGLRAQATLMDDLRRLKQENSAYSEKLDQLYRDNTNGNLMVKQKDTQIMRLSSDLESAKLKIKSLEQTIEMMKLQQSSAQTQSSQPLQQDGFTSPFASPKRFSLSRLSLHELSTRVDRLLIENGAAFFNNLDETKSNSAEDQCDTVFKSASALSADAPTVTESKNVGGGEENWRKATEVTAQLKARIEKMKQRNRLVNR</sequence>